<protein>
    <submittedName>
        <fullName evidence="3">C4-dicarboxylate ABC transporter substrate-binding protein</fullName>
    </submittedName>
</protein>
<feature type="signal peptide" evidence="2">
    <location>
        <begin position="1"/>
        <end position="26"/>
    </location>
</feature>
<dbReference type="NCBIfam" id="TIGR00787">
    <property type="entry name" value="dctP"/>
    <property type="match status" value="1"/>
</dbReference>
<dbReference type="InterPro" id="IPR038404">
    <property type="entry name" value="TRAP_DctP_sf"/>
</dbReference>
<evidence type="ECO:0000256" key="1">
    <source>
        <dbReference type="ARBA" id="ARBA00022729"/>
    </source>
</evidence>
<evidence type="ECO:0000256" key="2">
    <source>
        <dbReference type="SAM" id="SignalP"/>
    </source>
</evidence>
<keyword evidence="1 2" id="KW-0732">Signal</keyword>
<dbReference type="GO" id="GO:0030288">
    <property type="term" value="C:outer membrane-bounded periplasmic space"/>
    <property type="evidence" value="ECO:0007669"/>
    <property type="project" value="InterPro"/>
</dbReference>
<accession>A0A2N5GMV1</accession>
<dbReference type="GO" id="GO:0055085">
    <property type="term" value="P:transmembrane transport"/>
    <property type="evidence" value="ECO:0007669"/>
    <property type="project" value="InterPro"/>
</dbReference>
<dbReference type="NCBIfam" id="NF037995">
    <property type="entry name" value="TRAP_S1"/>
    <property type="match status" value="1"/>
</dbReference>
<dbReference type="AlphaFoldDB" id="A0A2N5GMV1"/>
<dbReference type="EMBL" id="PGVA01000020">
    <property type="protein sequence ID" value="PLR83458.1"/>
    <property type="molecule type" value="Genomic_DNA"/>
</dbReference>
<feature type="chain" id="PRO_5043159344" evidence="2">
    <location>
        <begin position="27"/>
        <end position="345"/>
    </location>
</feature>
<dbReference type="Proteomes" id="UP000234951">
    <property type="component" value="Unassembled WGS sequence"/>
</dbReference>
<dbReference type="Proteomes" id="UP000235114">
    <property type="component" value="Unassembled WGS sequence"/>
</dbReference>
<evidence type="ECO:0000313" key="5">
    <source>
        <dbReference type="Proteomes" id="UP000234951"/>
    </source>
</evidence>
<gene>
    <name evidence="3" type="ORF">CU635_09180</name>
    <name evidence="4" type="ORF">CVD25_14955</name>
</gene>
<dbReference type="Pfam" id="PF03480">
    <property type="entry name" value="DctP"/>
    <property type="match status" value="1"/>
</dbReference>
<reference evidence="4 6" key="2">
    <citation type="submission" date="2017-12" db="EMBL/GenBank/DDBJ databases">
        <title>Comparative Functional Genomics of Dry Heat Resistant strains isolated from the Viking Spacecraft.</title>
        <authorList>
            <person name="Seuylemezian A."/>
            <person name="Cooper K."/>
            <person name="Vaishampayan P."/>
        </authorList>
    </citation>
    <scope>NUCLEOTIDE SEQUENCE [LARGE SCALE GENOMIC DNA]</scope>
    <source>
        <strain evidence="4 6">ATCC 29669</strain>
    </source>
</reference>
<dbReference type="PROSITE" id="PS51257">
    <property type="entry name" value="PROKAR_LIPOPROTEIN"/>
    <property type="match status" value="1"/>
</dbReference>
<dbReference type="OrthoDB" id="9776801at2"/>
<dbReference type="CDD" id="cd13603">
    <property type="entry name" value="PBP2_TRAP_Siap_TeaA_like"/>
    <property type="match status" value="1"/>
</dbReference>
<sequence length="345" mass="38278">MEEHMKKIKVNIFLSFLLLTSIITTACGAGSSQDTKVQSAGQGEHHFKLTTIVAPTHSWTKTAEKFKEELETRSDGRMKLEIFPASQLGPEADMIQQMISGSVDFGYITTAYLASRNKELNAWLMPFLFEDIGDANKMRDTEAANQLLDLFSEQGLVGMDWLFTGSHSILMNSGVMDSPEKFKGKKIRAPGSEVINDFYNALGASPVPMPLPEVYQGLQTGVVDGVNASADSAYSQKFYEVGEDFTLLNQFAFNAAVLMSKAKFDSLSKDDQNIVEEAMKVAIDYGNELAIQETVENLELLKKEGLNIHKPSSLKAFQDVTEQIYKKYSDKSPLTKEFIEEAKSS</sequence>
<keyword evidence="6" id="KW-1185">Reference proteome</keyword>
<evidence type="ECO:0000313" key="6">
    <source>
        <dbReference type="Proteomes" id="UP000235114"/>
    </source>
</evidence>
<reference evidence="3 5" key="1">
    <citation type="submission" date="2017-11" db="EMBL/GenBank/DDBJ databases">
        <title>Comparitive Functional Genomics of Dry Heat Resistant strains isolated from the Viking Spacecraft.</title>
        <authorList>
            <person name="Seuylemezian A."/>
            <person name="Cooper K."/>
            <person name="Vaishampayan P."/>
        </authorList>
    </citation>
    <scope>NUCLEOTIDE SEQUENCE [LARGE SCALE GENOMIC DNA]</scope>
    <source>
        <strain evidence="3 5">M4.6</strain>
    </source>
</reference>
<organism evidence="3 5">
    <name type="scientific">Bacillus canaveralius</name>
    <dbReference type="NCBI Taxonomy" id="1403243"/>
    <lineage>
        <taxon>Bacteria</taxon>
        <taxon>Bacillati</taxon>
        <taxon>Bacillota</taxon>
        <taxon>Bacilli</taxon>
        <taxon>Bacillales</taxon>
        <taxon>Bacillaceae</taxon>
        <taxon>Bacillus</taxon>
    </lineage>
</organism>
<dbReference type="InterPro" id="IPR018389">
    <property type="entry name" value="DctP_fam"/>
</dbReference>
<proteinExistence type="predicted"/>
<evidence type="ECO:0000313" key="3">
    <source>
        <dbReference type="EMBL" id="PLR83458.1"/>
    </source>
</evidence>
<dbReference type="InterPro" id="IPR004682">
    <property type="entry name" value="TRAP_DctP"/>
</dbReference>
<dbReference type="PANTHER" id="PTHR33376">
    <property type="match status" value="1"/>
</dbReference>
<comment type="caution">
    <text evidence="3">The sequence shown here is derived from an EMBL/GenBank/DDBJ whole genome shotgun (WGS) entry which is preliminary data.</text>
</comment>
<dbReference type="EMBL" id="PGVD01000039">
    <property type="protein sequence ID" value="PLR95361.1"/>
    <property type="molecule type" value="Genomic_DNA"/>
</dbReference>
<dbReference type="GO" id="GO:0030246">
    <property type="term" value="F:carbohydrate binding"/>
    <property type="evidence" value="ECO:0007669"/>
    <property type="project" value="TreeGrafter"/>
</dbReference>
<evidence type="ECO:0000313" key="4">
    <source>
        <dbReference type="EMBL" id="PLR95361.1"/>
    </source>
</evidence>
<dbReference type="PANTHER" id="PTHR33376:SF2">
    <property type="entry name" value="DICARBOXYLATE-BINDING PERIPLASMIC PROTEIN"/>
    <property type="match status" value="1"/>
</dbReference>
<name>A0A2N5GMV1_9BACI</name>
<dbReference type="PIRSF" id="PIRSF006470">
    <property type="entry name" value="DctB"/>
    <property type="match status" value="1"/>
</dbReference>
<dbReference type="Gene3D" id="3.40.190.170">
    <property type="entry name" value="Bacterial extracellular solute-binding protein, family 7"/>
    <property type="match status" value="1"/>
</dbReference>